<name>A0A644ZFP1_9ZZZZ</name>
<reference evidence="2" key="1">
    <citation type="submission" date="2019-08" db="EMBL/GenBank/DDBJ databases">
        <authorList>
            <person name="Kucharzyk K."/>
            <person name="Murdoch R.W."/>
            <person name="Higgins S."/>
            <person name="Loffler F."/>
        </authorList>
    </citation>
    <scope>NUCLEOTIDE SEQUENCE</scope>
</reference>
<accession>A0A644ZFP1</accession>
<gene>
    <name evidence="2" type="ORF">SDC9_86290</name>
</gene>
<evidence type="ECO:0000313" key="2">
    <source>
        <dbReference type="EMBL" id="MPM39656.1"/>
    </source>
</evidence>
<dbReference type="PANTHER" id="PTHR33295:SF20">
    <property type="entry name" value="ATPASE"/>
    <property type="match status" value="1"/>
</dbReference>
<dbReference type="InterPro" id="IPR025420">
    <property type="entry name" value="DUF4143"/>
</dbReference>
<comment type="caution">
    <text evidence="2">The sequence shown here is derived from an EMBL/GenBank/DDBJ whole genome shotgun (WGS) entry which is preliminary data.</text>
</comment>
<organism evidence="2">
    <name type="scientific">bioreactor metagenome</name>
    <dbReference type="NCBI Taxonomy" id="1076179"/>
    <lineage>
        <taxon>unclassified sequences</taxon>
        <taxon>metagenomes</taxon>
        <taxon>ecological metagenomes</taxon>
    </lineage>
</organism>
<feature type="domain" description="DUF4143" evidence="1">
    <location>
        <begin position="75"/>
        <end position="220"/>
    </location>
</feature>
<sequence length="280" mass="32570">MLSGELATLLSGRYISIEIFPFSYAEYCGVTNQKKGKESYISYMNSGGLPELFMLPKEELKRNYISAIKDTVLLRDIIQRYSIREPKMLEDIFTYLVNNASNLISITNIVKYFKNQGRKVSYDAISNYIKYIEDTFLIHRCERYDIKGKDTLSGNSKFYINDLSYKNYLYSGFGYGFGYVLENLVYLELRRAGYDVYVGALRNKEIDFVAKKSDRIIYIQSTYMLIDKETIEREYSALEAIADNYEKIVVSLDDIALPLRAGIKHIRAWELFNNLNIYAI</sequence>
<dbReference type="EMBL" id="VSSQ01008720">
    <property type="protein sequence ID" value="MPM39656.1"/>
    <property type="molecule type" value="Genomic_DNA"/>
</dbReference>
<dbReference type="AlphaFoldDB" id="A0A644ZFP1"/>
<evidence type="ECO:0000259" key="1">
    <source>
        <dbReference type="Pfam" id="PF13635"/>
    </source>
</evidence>
<proteinExistence type="predicted"/>
<dbReference type="PANTHER" id="PTHR33295">
    <property type="entry name" value="ATPASE"/>
    <property type="match status" value="1"/>
</dbReference>
<protein>
    <recommendedName>
        <fullName evidence="1">DUF4143 domain-containing protein</fullName>
    </recommendedName>
</protein>
<dbReference type="Pfam" id="PF13635">
    <property type="entry name" value="DUF4143"/>
    <property type="match status" value="1"/>
</dbReference>